<sequence>MGQRKLLTFIVRENTNVQIFHMVNPPNTSDTDAGSSTPNSCSTSESAQTELTELDETDADSLAVTNTTDNNSQTIDIKRWIKKHSEQHKDLAKILQSNKFTNKHRKDLIKIVVSEMCSEWGNASNKESVGTEQTTSSYDTPSYDTPLEETFDDMSAFQEQSQREMEEEREENPLMENKESKLWIAFLARNLYGSFNNRFINRICNIEKTDISKKQ</sequence>
<accession>A0A0J7KFG3</accession>
<comment type="caution">
    <text evidence="2">The sequence shown here is derived from an EMBL/GenBank/DDBJ whole genome shotgun (WGS) entry which is preliminary data.</text>
</comment>
<reference evidence="2 3" key="1">
    <citation type="submission" date="2015-04" db="EMBL/GenBank/DDBJ databases">
        <title>Lasius niger genome sequencing.</title>
        <authorList>
            <person name="Konorov E.A."/>
            <person name="Nikitin M.A."/>
            <person name="Kirill M.V."/>
            <person name="Chang P."/>
        </authorList>
    </citation>
    <scope>NUCLEOTIDE SEQUENCE [LARGE SCALE GENOMIC DNA]</scope>
    <source>
        <tissue evidence="2">Whole</tissue>
    </source>
</reference>
<feature type="compositionally biased region" description="Low complexity" evidence="1">
    <location>
        <begin position="35"/>
        <end position="46"/>
    </location>
</feature>
<organism evidence="2 3">
    <name type="scientific">Lasius niger</name>
    <name type="common">Black garden ant</name>
    <dbReference type="NCBI Taxonomy" id="67767"/>
    <lineage>
        <taxon>Eukaryota</taxon>
        <taxon>Metazoa</taxon>
        <taxon>Ecdysozoa</taxon>
        <taxon>Arthropoda</taxon>
        <taxon>Hexapoda</taxon>
        <taxon>Insecta</taxon>
        <taxon>Pterygota</taxon>
        <taxon>Neoptera</taxon>
        <taxon>Endopterygota</taxon>
        <taxon>Hymenoptera</taxon>
        <taxon>Apocrita</taxon>
        <taxon>Aculeata</taxon>
        <taxon>Formicoidea</taxon>
        <taxon>Formicidae</taxon>
        <taxon>Formicinae</taxon>
        <taxon>Lasius</taxon>
        <taxon>Lasius</taxon>
    </lineage>
</organism>
<dbReference type="AlphaFoldDB" id="A0A0J7KFG3"/>
<evidence type="ECO:0000313" key="2">
    <source>
        <dbReference type="EMBL" id="KMQ88946.1"/>
    </source>
</evidence>
<dbReference type="PaxDb" id="67767-A0A0J7KFG3"/>
<feature type="compositionally biased region" description="Low complexity" evidence="1">
    <location>
        <begin position="134"/>
        <end position="145"/>
    </location>
</feature>
<dbReference type="EMBL" id="LBMM01008356">
    <property type="protein sequence ID" value="KMQ88946.1"/>
    <property type="molecule type" value="Genomic_DNA"/>
</dbReference>
<proteinExistence type="predicted"/>
<feature type="compositionally biased region" description="Polar residues" evidence="1">
    <location>
        <begin position="25"/>
        <end position="34"/>
    </location>
</feature>
<evidence type="ECO:0000256" key="1">
    <source>
        <dbReference type="SAM" id="MobiDB-lite"/>
    </source>
</evidence>
<name>A0A0J7KFG3_LASNI</name>
<feature type="region of interest" description="Disordered" evidence="1">
    <location>
        <begin position="122"/>
        <end position="148"/>
    </location>
</feature>
<feature type="region of interest" description="Disordered" evidence="1">
    <location>
        <begin position="24"/>
        <end position="49"/>
    </location>
</feature>
<gene>
    <name evidence="2" type="ORF">RF55_11488</name>
</gene>
<evidence type="ECO:0000313" key="3">
    <source>
        <dbReference type="Proteomes" id="UP000036403"/>
    </source>
</evidence>
<protein>
    <submittedName>
        <fullName evidence="2">Uncharacterized protein</fullName>
    </submittedName>
</protein>
<keyword evidence="3" id="KW-1185">Reference proteome</keyword>
<feature type="compositionally biased region" description="Polar residues" evidence="1">
    <location>
        <begin position="122"/>
        <end position="133"/>
    </location>
</feature>
<dbReference type="Proteomes" id="UP000036403">
    <property type="component" value="Unassembled WGS sequence"/>
</dbReference>